<feature type="transmembrane region" description="Helical" evidence="12">
    <location>
        <begin position="151"/>
        <end position="171"/>
    </location>
</feature>
<dbReference type="PROSITE" id="PS51098">
    <property type="entry name" value="PTS_EIIB_TYPE_1"/>
    <property type="match status" value="1"/>
</dbReference>
<dbReference type="GO" id="GO:0090589">
    <property type="term" value="F:protein-phosphocysteine-trehalose phosphotransferase system transporter activity"/>
    <property type="evidence" value="ECO:0007669"/>
    <property type="project" value="TreeGrafter"/>
</dbReference>
<dbReference type="PROSITE" id="PS51103">
    <property type="entry name" value="PTS_EIIC_TYPE_1"/>
    <property type="match status" value="1"/>
</dbReference>
<feature type="transmembrane region" description="Helical" evidence="12">
    <location>
        <begin position="304"/>
        <end position="327"/>
    </location>
</feature>
<organism evidence="16 17">
    <name type="scientific">Candidatus Lachnoclostridium stercorigallinarum</name>
    <dbReference type="NCBI Taxonomy" id="2838634"/>
    <lineage>
        <taxon>Bacteria</taxon>
        <taxon>Bacillati</taxon>
        <taxon>Bacillota</taxon>
        <taxon>Clostridia</taxon>
        <taxon>Lachnospirales</taxon>
        <taxon>Lachnospiraceae</taxon>
    </lineage>
</organism>
<evidence type="ECO:0000256" key="6">
    <source>
        <dbReference type="ARBA" id="ARBA00022683"/>
    </source>
</evidence>
<dbReference type="GO" id="GO:0008982">
    <property type="term" value="F:protein-N(PI)-phosphohistidine-sugar phosphotransferase activity"/>
    <property type="evidence" value="ECO:0007669"/>
    <property type="project" value="InterPro"/>
</dbReference>
<evidence type="ECO:0000256" key="1">
    <source>
        <dbReference type="ARBA" id="ARBA00004651"/>
    </source>
</evidence>
<dbReference type="CDD" id="cd00212">
    <property type="entry name" value="PTS_IIB_glc"/>
    <property type="match status" value="1"/>
</dbReference>
<dbReference type="InterPro" id="IPR001996">
    <property type="entry name" value="PTS_IIB_1"/>
</dbReference>
<dbReference type="InterPro" id="IPR050558">
    <property type="entry name" value="PTS_Sugar-Specific_Components"/>
</dbReference>
<dbReference type="InterPro" id="IPR001127">
    <property type="entry name" value="PTS_EIIA_1_perm"/>
</dbReference>
<evidence type="ECO:0000256" key="3">
    <source>
        <dbReference type="ARBA" id="ARBA00022475"/>
    </source>
</evidence>
<dbReference type="Pfam" id="PF00358">
    <property type="entry name" value="PTS_EIIA_1"/>
    <property type="match status" value="1"/>
</dbReference>
<evidence type="ECO:0000259" key="14">
    <source>
        <dbReference type="PROSITE" id="PS51098"/>
    </source>
</evidence>
<evidence type="ECO:0000256" key="2">
    <source>
        <dbReference type="ARBA" id="ARBA00022448"/>
    </source>
</evidence>
<keyword evidence="4" id="KW-0762">Sugar transport</keyword>
<dbReference type="GO" id="GO:0005886">
    <property type="term" value="C:plasma membrane"/>
    <property type="evidence" value="ECO:0007669"/>
    <property type="project" value="UniProtKB-SubCell"/>
</dbReference>
<dbReference type="FunFam" id="2.70.70.10:FF:000001">
    <property type="entry name" value="PTS system glucose-specific IIA component"/>
    <property type="match status" value="1"/>
</dbReference>
<dbReference type="EMBL" id="DXBC01000148">
    <property type="protein sequence ID" value="HIZ79965.1"/>
    <property type="molecule type" value="Genomic_DNA"/>
</dbReference>
<dbReference type="GO" id="GO:0015771">
    <property type="term" value="P:trehalose transport"/>
    <property type="evidence" value="ECO:0007669"/>
    <property type="project" value="TreeGrafter"/>
</dbReference>
<keyword evidence="10 12" id="KW-0472">Membrane</keyword>
<name>A0A9D2GIV5_9FIRM</name>
<protein>
    <submittedName>
        <fullName evidence="16">Beta-glucoside-specific PTS transporter subunit IIABC</fullName>
        <ecNumber evidence="16">2.7.1.-</ecNumber>
    </submittedName>
</protein>
<dbReference type="Pfam" id="PF00367">
    <property type="entry name" value="PTS_EIIB"/>
    <property type="match status" value="1"/>
</dbReference>
<feature type="transmembrane region" description="Helical" evidence="12">
    <location>
        <begin position="183"/>
        <end position="210"/>
    </location>
</feature>
<feature type="transmembrane region" description="Helical" evidence="12">
    <location>
        <begin position="267"/>
        <end position="292"/>
    </location>
</feature>
<dbReference type="GO" id="GO:0009401">
    <property type="term" value="P:phosphoenolpyruvate-dependent sugar phosphotransferase system"/>
    <property type="evidence" value="ECO:0007669"/>
    <property type="project" value="UniProtKB-KW"/>
</dbReference>
<dbReference type="PROSITE" id="PS01035">
    <property type="entry name" value="PTS_EIIB_TYPE_1_CYS"/>
    <property type="match status" value="1"/>
</dbReference>
<dbReference type="SUPFAM" id="SSF55604">
    <property type="entry name" value="Glucose permease domain IIB"/>
    <property type="match status" value="1"/>
</dbReference>
<dbReference type="PROSITE" id="PS51093">
    <property type="entry name" value="PTS_EIIA_TYPE_1"/>
    <property type="match status" value="1"/>
</dbReference>
<keyword evidence="2" id="KW-0813">Transport</keyword>
<evidence type="ECO:0000259" key="15">
    <source>
        <dbReference type="PROSITE" id="PS51103"/>
    </source>
</evidence>
<feature type="transmembrane region" description="Helical" evidence="12">
    <location>
        <begin position="405"/>
        <end position="427"/>
    </location>
</feature>
<keyword evidence="3" id="KW-1003">Cell membrane</keyword>
<dbReference type="InterPro" id="IPR003352">
    <property type="entry name" value="PTS_EIIC"/>
</dbReference>
<evidence type="ECO:0000313" key="16">
    <source>
        <dbReference type="EMBL" id="HIZ79965.1"/>
    </source>
</evidence>
<dbReference type="EC" id="2.7.1.-" evidence="16"/>
<keyword evidence="6" id="KW-0598">Phosphotransferase system</keyword>
<dbReference type="InterPro" id="IPR011055">
    <property type="entry name" value="Dup_hybrid_motif"/>
</dbReference>
<evidence type="ECO:0000256" key="7">
    <source>
        <dbReference type="ARBA" id="ARBA00022692"/>
    </source>
</evidence>
<evidence type="ECO:0000256" key="5">
    <source>
        <dbReference type="ARBA" id="ARBA00022679"/>
    </source>
</evidence>
<dbReference type="Gene3D" id="3.30.1360.60">
    <property type="entry name" value="Glucose permease domain IIB"/>
    <property type="match status" value="1"/>
</dbReference>
<feature type="active site" description="Phosphocysteine intermediate; for EIIB activity" evidence="11">
    <location>
        <position position="28"/>
    </location>
</feature>
<feature type="domain" description="PTS EIIB type-1" evidence="14">
    <location>
        <begin position="6"/>
        <end position="88"/>
    </location>
</feature>
<dbReference type="AlphaFoldDB" id="A0A9D2GIV5"/>
<dbReference type="Gene3D" id="2.70.70.10">
    <property type="entry name" value="Glucose Permease (Domain IIA)"/>
    <property type="match status" value="1"/>
</dbReference>
<dbReference type="FunFam" id="3.30.1360.60:FF:000001">
    <property type="entry name" value="PTS system glucose-specific IIBC component PtsG"/>
    <property type="match status" value="1"/>
</dbReference>
<accession>A0A9D2GIV5</accession>
<comment type="subcellular location">
    <subcellularLocation>
        <location evidence="1">Cell membrane</location>
        <topology evidence="1">Multi-pass membrane protein</topology>
    </subcellularLocation>
</comment>
<feature type="transmembrane region" description="Helical" evidence="12">
    <location>
        <begin position="347"/>
        <end position="367"/>
    </location>
</feature>
<evidence type="ECO:0000256" key="8">
    <source>
        <dbReference type="ARBA" id="ARBA00022777"/>
    </source>
</evidence>
<evidence type="ECO:0000256" key="10">
    <source>
        <dbReference type="ARBA" id="ARBA00023136"/>
    </source>
</evidence>
<dbReference type="InterPro" id="IPR018113">
    <property type="entry name" value="PTrfase_EIIB_Cys"/>
</dbReference>
<dbReference type="PANTHER" id="PTHR30175:SF1">
    <property type="entry name" value="PTS SYSTEM ARBUTIN-, CELLOBIOSE-, AND SALICIN-SPECIFIC EIIBC COMPONENT-RELATED"/>
    <property type="match status" value="1"/>
</dbReference>
<comment type="caution">
    <text evidence="16">The sequence shown here is derived from an EMBL/GenBank/DDBJ whole genome shotgun (WGS) entry which is preliminary data.</text>
</comment>
<feature type="domain" description="PTS EIIC type-1" evidence="15">
    <location>
        <begin position="109"/>
        <end position="493"/>
    </location>
</feature>
<reference evidence="16" key="2">
    <citation type="submission" date="2021-04" db="EMBL/GenBank/DDBJ databases">
        <authorList>
            <person name="Gilroy R."/>
        </authorList>
    </citation>
    <scope>NUCLEOTIDE SEQUENCE</scope>
    <source>
        <strain evidence="16">ChiBcec1-1093</strain>
    </source>
</reference>
<keyword evidence="9 12" id="KW-1133">Transmembrane helix</keyword>
<dbReference type="Pfam" id="PF02378">
    <property type="entry name" value="PTS_EIIC"/>
    <property type="match status" value="1"/>
</dbReference>
<feature type="transmembrane region" description="Helical" evidence="12">
    <location>
        <begin position="222"/>
        <end position="247"/>
    </location>
</feature>
<evidence type="ECO:0000256" key="9">
    <source>
        <dbReference type="ARBA" id="ARBA00022989"/>
    </source>
</evidence>
<evidence type="ECO:0000256" key="11">
    <source>
        <dbReference type="PROSITE-ProRule" id="PRU00421"/>
    </source>
</evidence>
<keyword evidence="5 16" id="KW-0808">Transferase</keyword>
<feature type="transmembrane region" description="Helical" evidence="12">
    <location>
        <begin position="118"/>
        <end position="139"/>
    </location>
</feature>
<proteinExistence type="predicted"/>
<dbReference type="InterPro" id="IPR011297">
    <property type="entry name" value="PTS_IIABC_b_glu"/>
</dbReference>
<keyword evidence="8" id="KW-0418">Kinase</keyword>
<dbReference type="PANTHER" id="PTHR30175">
    <property type="entry name" value="PHOSPHOTRANSFERASE SYSTEM TRANSPORT PROTEIN"/>
    <property type="match status" value="1"/>
</dbReference>
<evidence type="ECO:0000313" key="17">
    <source>
        <dbReference type="Proteomes" id="UP000824101"/>
    </source>
</evidence>
<evidence type="ECO:0000256" key="4">
    <source>
        <dbReference type="ARBA" id="ARBA00022597"/>
    </source>
</evidence>
<dbReference type="NCBIfam" id="TIGR01995">
    <property type="entry name" value="PTS-II-ABC-beta"/>
    <property type="match status" value="1"/>
</dbReference>
<feature type="domain" description="PTS EIIA type-1" evidence="13">
    <location>
        <begin position="527"/>
        <end position="631"/>
    </location>
</feature>
<dbReference type="InterPro" id="IPR013013">
    <property type="entry name" value="PTS_EIIC_1"/>
</dbReference>
<reference evidence="16" key="1">
    <citation type="journal article" date="2021" name="PeerJ">
        <title>Extensive microbial diversity within the chicken gut microbiome revealed by metagenomics and culture.</title>
        <authorList>
            <person name="Gilroy R."/>
            <person name="Ravi A."/>
            <person name="Getino M."/>
            <person name="Pursley I."/>
            <person name="Horton D.L."/>
            <person name="Alikhan N.F."/>
            <person name="Baker D."/>
            <person name="Gharbi K."/>
            <person name="Hall N."/>
            <person name="Watson M."/>
            <person name="Adriaenssens E.M."/>
            <person name="Foster-Nyarko E."/>
            <person name="Jarju S."/>
            <person name="Secka A."/>
            <person name="Antonio M."/>
            <person name="Oren A."/>
            <person name="Chaudhuri R.R."/>
            <person name="La Ragione R."/>
            <person name="Hildebrand F."/>
            <person name="Pallen M.J."/>
        </authorList>
    </citation>
    <scope>NUCLEOTIDE SEQUENCE</scope>
    <source>
        <strain evidence="16">ChiBcec1-1093</strain>
    </source>
</reference>
<sequence length="656" mass="69591">MASKYDGLARIIIQNVGGKGNVISLTHCVTRLRFRLKDESKANTDILKATDGIVTVIQSGGQYQVVIGNHVPDVFDAVNDIGHFAAAGADGAETEGGGGKKGIGDKLIDTLSGTFTPILGLLGATGIIKGLLGLAVFLLGNEFRETGTYMILYAIGDGFFYFLPVMLAYSASQKFKLNHFTGMAIAAAFLYAEVKFPAIASGETVLMTLFEGTFMETAIHETFLGIPIIWPSAGYGSSVIPIVFAVWFASKVEKLWNKVIPDVIKLFIVPMLTLAVSVPVSFLVIGPVASWLSGGIGAFCQAVYGFNPIIAGFLVGALWQILVIFGLHWGLVPVMYNNYSTLAYDTFVSANFTASFVQTAAVFAIMLKTKDRKLKSLSLPAFFSGICGVTEPAIYGITLPKKKPFYITCLTAGIGGALMGAFGVATYSSGGLGVFKLPCFIPTTEAIAKLGITDVMYDLRTIVMITLAVMVLTFVIIWFTYSDGAAAEPAKKAEAAKPMEKQEIAGEEGTVAAPMNGHVIPLSEVKDEAFSSGVLGKGVAIVPAEGRVYAPCDGEISTMFPTGHAVGITGDNRAEILIHIGMDTVKLDGKYFSPKVETGAKVKTGDLLVEFDMDKIKEAGYDVTTPVLVTNSDDFVDVSGETGKDVKAGDALISII</sequence>
<gene>
    <name evidence="16" type="ORF">IAA17_09290</name>
</gene>
<dbReference type="NCBIfam" id="TIGR00830">
    <property type="entry name" value="PTBA"/>
    <property type="match status" value="1"/>
</dbReference>
<dbReference type="Proteomes" id="UP000824101">
    <property type="component" value="Unassembled WGS sequence"/>
</dbReference>
<feature type="transmembrane region" description="Helical" evidence="12">
    <location>
        <begin position="379"/>
        <end position="399"/>
    </location>
</feature>
<keyword evidence="7 12" id="KW-0812">Transmembrane</keyword>
<feature type="transmembrane region" description="Helical" evidence="12">
    <location>
        <begin position="462"/>
        <end position="481"/>
    </location>
</feature>
<evidence type="ECO:0000256" key="12">
    <source>
        <dbReference type="SAM" id="Phobius"/>
    </source>
</evidence>
<evidence type="ECO:0000259" key="13">
    <source>
        <dbReference type="PROSITE" id="PS51093"/>
    </source>
</evidence>
<dbReference type="SUPFAM" id="SSF51261">
    <property type="entry name" value="Duplicated hybrid motif"/>
    <property type="match status" value="1"/>
</dbReference>
<dbReference type="GO" id="GO:0016301">
    <property type="term" value="F:kinase activity"/>
    <property type="evidence" value="ECO:0007669"/>
    <property type="project" value="UniProtKB-KW"/>
</dbReference>
<dbReference type="InterPro" id="IPR036878">
    <property type="entry name" value="Glu_permease_IIB"/>
</dbReference>